<evidence type="ECO:0000256" key="2">
    <source>
        <dbReference type="SAM" id="MobiDB-lite"/>
    </source>
</evidence>
<feature type="compositionally biased region" description="Low complexity" evidence="2">
    <location>
        <begin position="2739"/>
        <end position="2750"/>
    </location>
</feature>
<dbReference type="OrthoDB" id="5973359at2759"/>
<feature type="compositionally biased region" description="Basic and acidic residues" evidence="2">
    <location>
        <begin position="2658"/>
        <end position="2678"/>
    </location>
</feature>
<keyword evidence="1" id="KW-0547">Nucleotide-binding</keyword>
<dbReference type="InterPro" id="IPR011009">
    <property type="entry name" value="Kinase-like_dom_sf"/>
</dbReference>
<feature type="binding site" evidence="1">
    <location>
        <position position="222"/>
    </location>
    <ligand>
        <name>ATP</name>
        <dbReference type="ChEBI" id="CHEBI:30616"/>
    </ligand>
</feature>
<feature type="compositionally biased region" description="Basic and acidic residues" evidence="2">
    <location>
        <begin position="1862"/>
        <end position="1885"/>
    </location>
</feature>
<organism evidence="5 6">
    <name type="scientific">Chrysodeixis includens</name>
    <name type="common">Soybean looper</name>
    <name type="synonym">Pseudoplusia includens</name>
    <dbReference type="NCBI Taxonomy" id="689277"/>
    <lineage>
        <taxon>Eukaryota</taxon>
        <taxon>Metazoa</taxon>
        <taxon>Ecdysozoa</taxon>
        <taxon>Arthropoda</taxon>
        <taxon>Hexapoda</taxon>
        <taxon>Insecta</taxon>
        <taxon>Pterygota</taxon>
        <taxon>Neoptera</taxon>
        <taxon>Endopterygota</taxon>
        <taxon>Lepidoptera</taxon>
        <taxon>Glossata</taxon>
        <taxon>Ditrysia</taxon>
        <taxon>Noctuoidea</taxon>
        <taxon>Noctuidae</taxon>
        <taxon>Plusiinae</taxon>
        <taxon>Chrysodeixis</taxon>
    </lineage>
</organism>
<keyword evidence="3" id="KW-0732">Signal</keyword>
<feature type="compositionally biased region" description="Polar residues" evidence="2">
    <location>
        <begin position="1797"/>
        <end position="1811"/>
    </location>
</feature>
<keyword evidence="6" id="KW-1185">Reference proteome</keyword>
<feature type="compositionally biased region" description="Polar residues" evidence="2">
    <location>
        <begin position="2714"/>
        <end position="2723"/>
    </location>
</feature>
<name>A0A9P0FT20_CHRIL</name>
<feature type="region of interest" description="Disordered" evidence="2">
    <location>
        <begin position="3056"/>
        <end position="3081"/>
    </location>
</feature>
<proteinExistence type="predicted"/>
<dbReference type="PROSITE" id="PS00107">
    <property type="entry name" value="PROTEIN_KINASE_ATP"/>
    <property type="match status" value="1"/>
</dbReference>
<dbReference type="InterPro" id="IPR001245">
    <property type="entry name" value="Ser-Thr/Tyr_kinase_cat_dom"/>
</dbReference>
<feature type="compositionally biased region" description="Low complexity" evidence="2">
    <location>
        <begin position="610"/>
        <end position="624"/>
    </location>
</feature>
<dbReference type="Pfam" id="PF07714">
    <property type="entry name" value="PK_Tyr_Ser-Thr"/>
    <property type="match status" value="2"/>
</dbReference>
<dbReference type="InterPro" id="IPR000719">
    <property type="entry name" value="Prot_kinase_dom"/>
</dbReference>
<dbReference type="SUPFAM" id="SSF56112">
    <property type="entry name" value="Protein kinase-like (PK-like)"/>
    <property type="match status" value="1"/>
</dbReference>
<feature type="region of interest" description="Disordered" evidence="2">
    <location>
        <begin position="2282"/>
        <end position="2301"/>
    </location>
</feature>
<feature type="domain" description="Protein kinase" evidence="4">
    <location>
        <begin position="191"/>
        <end position="432"/>
    </location>
</feature>
<dbReference type="Gene3D" id="3.30.200.20">
    <property type="entry name" value="Phosphorylase Kinase, domain 1"/>
    <property type="match status" value="1"/>
</dbReference>
<evidence type="ECO:0000259" key="4">
    <source>
        <dbReference type="PROSITE" id="PS50011"/>
    </source>
</evidence>
<evidence type="ECO:0000256" key="1">
    <source>
        <dbReference type="PROSITE-ProRule" id="PRU10141"/>
    </source>
</evidence>
<feature type="region of interest" description="Disordered" evidence="2">
    <location>
        <begin position="2906"/>
        <end position="3020"/>
    </location>
</feature>
<dbReference type="InterPro" id="IPR017441">
    <property type="entry name" value="Protein_kinase_ATP_BS"/>
</dbReference>
<feature type="compositionally biased region" description="Polar residues" evidence="2">
    <location>
        <begin position="1886"/>
        <end position="1918"/>
    </location>
</feature>
<feature type="region of interest" description="Disordered" evidence="2">
    <location>
        <begin position="1558"/>
        <end position="1592"/>
    </location>
</feature>
<protein>
    <recommendedName>
        <fullName evidence="4">Protein kinase domain-containing protein</fullName>
    </recommendedName>
</protein>
<feature type="signal peptide" evidence="3">
    <location>
        <begin position="1"/>
        <end position="21"/>
    </location>
</feature>
<dbReference type="PANTHER" id="PTHR24417">
    <property type="entry name" value="SERINE/THREONINE-PROTEIN KINASE LMTK1"/>
    <property type="match status" value="1"/>
</dbReference>
<feature type="compositionally biased region" description="Basic and acidic residues" evidence="2">
    <location>
        <begin position="1812"/>
        <end position="1824"/>
    </location>
</feature>
<feature type="compositionally biased region" description="Low complexity" evidence="2">
    <location>
        <begin position="2967"/>
        <end position="2984"/>
    </location>
</feature>
<reference evidence="5" key="1">
    <citation type="submission" date="2021-12" db="EMBL/GenBank/DDBJ databases">
        <authorList>
            <person name="King R."/>
        </authorList>
    </citation>
    <scope>NUCLEOTIDE SEQUENCE</scope>
</reference>
<feature type="compositionally biased region" description="Low complexity" evidence="2">
    <location>
        <begin position="2920"/>
        <end position="2932"/>
    </location>
</feature>
<feature type="compositionally biased region" description="Polar residues" evidence="2">
    <location>
        <begin position="2643"/>
        <end position="2657"/>
    </location>
</feature>
<dbReference type="PANTHER" id="PTHR24417:SF7">
    <property type="entry name" value="CHROMATIN MODIFICATION-RELATED PROTEIN EAF1"/>
    <property type="match status" value="1"/>
</dbReference>
<dbReference type="Proteomes" id="UP001154114">
    <property type="component" value="Chromosome 10"/>
</dbReference>
<feature type="compositionally biased region" description="Polar residues" evidence="2">
    <location>
        <begin position="1558"/>
        <end position="1575"/>
    </location>
</feature>
<feature type="region of interest" description="Disordered" evidence="2">
    <location>
        <begin position="2546"/>
        <end position="2578"/>
    </location>
</feature>
<evidence type="ECO:0000313" key="6">
    <source>
        <dbReference type="Proteomes" id="UP001154114"/>
    </source>
</evidence>
<accession>A0A9P0FT20</accession>
<feature type="compositionally biased region" description="Polar residues" evidence="2">
    <location>
        <begin position="2352"/>
        <end position="2374"/>
    </location>
</feature>
<dbReference type="Gene3D" id="1.10.510.10">
    <property type="entry name" value="Transferase(Phosphotransferase) domain 1"/>
    <property type="match status" value="1"/>
</dbReference>
<feature type="region of interest" description="Disordered" evidence="2">
    <location>
        <begin position="3107"/>
        <end position="3139"/>
    </location>
</feature>
<sequence>MMGMIWVVLLVALTGSHLGHCSPLRSTPQTYPHDGSNQSKLDGWGSEGWYAAVPALALIITAVGLLLGCTWCYRHKDCKPNEGADNQLFTASATHLHDGRRAHPPDSGFSEPVNNNINEDNNNGPISLREMQNIANNNAATYIVSENEERNRLSRESVVEFEPLPTGIRVADPLEHCADWFGEEDFPRNRLQYLREIGRGWFGRVVEGEIEDAGTTSTVAVKILNQNASLEDKARFLDEAKMYRDVRHENVLAFIAKCLQEDPWILIFELCSMDLQQYLVENRPKMAILNESGVPLRLMCDVSAGLAHLHSRGYLYGTVWSGAVQVRGSAEAARGVLGRLAPAPAPRAPPPPEASAQPPVYTASTDVWSLGTLVWEVCAWGGSPTTHPPPLPDLPCPYRNHLYQVMQLCWSPSPSSRPTSSQVQALINHLYTTHRSAAGPARDDGYGSSDFEERWQRLKPNSIPKLDEHVAIVHAPSTSMPAHFTASDHDLHHHIHDSLSIDMDTAVSRSSSILSDKDMSVQIKSESLTNLHGSLEDVRNIYLTHNETATLECHQGNISLEDSREREQDRSDASMDPWLKDIIAGSQDDVSYYKDVSDVIKNLDNILNSEKTSSSESSHQASPSRDNLSLDCKKDYPMQCSMVKSPGITNFQSILDTGFPNSEEGETCEDDDVDRDTIGTLSHSFERHSEVDTTSQHTLENLTPDTPTKDIEIVKDIEAQIVQKDLKYDILVDNKTVKFEHEDTELPNEKIVSSVSEIPRLKEVCVASIPSASDKEQLNVRKDCQTSCDSNVKEISTDVRNETKSIVEVGKLCEETPHEVENKDSLDKIEQEQRVEDVILPVMVNEITSSKIERSELQAEPELEKEVVIEESQTTVTNIDSDIEEVLQSDLIKVTDSPQISPDATKEGSLEELRYLEQQTPEPVQSMNKAESTNLKATEETEIPTIVIDEVKSPTPDLPSEIVQSIVKDTEVTENERENENIDKSQEVTNEVDVNEITAKTTQENFINEVEEPVVEVNEASDSANIPLKPNAHIASDITVFLMEERKNALHEEITVSNNKTYLVEEPTEKVTDAVVYPELIESHKISETTDNVSKDVSKEVDSESSVKVVDTVQTSNLDSIIPNESENKEIVLDHSLICHVNTLEDVIDTNNDLLPHIQNHEEVTNEGLSEIKEEILNDAPLIFSAATNQQSTDLEIDETENVKHVNSENEIPKVIEDVVIPSEQIENERIPVLERDESLMAVVSEANVESFKLEENIVPIETEQPAAQETYTAAKVNEVNEICSEETKDQAERSLDGPVLSSVENQACRSDGNVPIEAQVEYSVDTTVYKDLTSETNAETLSDADNTVDSNVKNVILACLDTTNVQQNDDGCSLVKNDSTEYLDLPSFEIKQVDNFLHMERVFNSYNVEVVSSTPLASDGSGDVNNTVENSVKEDTLMSETKIPDYGMGVSLTKLEQKYVPDNMSPFESPTKSHHTDTYDENSSVVLGPFENCSLELFKCVKSSELVDFPKEELLAFSSNFSEMNLATPSPLRDGNFLNEVPDIVHDDLQFDDIQSLSEKQSDPQTETDSGNSGTEKRISPSTPPNSPGIFLASTSQQKYVVDIDLNPEPVMLAEPELSLQKEIELNQIELQITSKLAMAENENNLNIEYSGPLTVEGLVSDDDMLLRDSDALPESFLAGNGGSIGDLRGNLTLDEECVKALRNELELKLPLAQVASIEPSCEQEWSTELPPPPNLVLQYQEHVSTLSPIAEETGQQLSAYENDINWNPSTRSESSESYPEPCNNSTDDVTELPTGAQSATHDPSTYTIQSKDHSKDPSRDPSRVPSQNNTYTLHRDLDIISSREITMSADSLNASPYKKPIHDAESPIDDKTYNKEEEKESLERISQVSPFLLSPTTDTSAPETSDNLDNATGVSTLSKTTLPTDAKLSKPSETQCLSKATSIDSWCSNDTLYNVEENFDDLAMDPDVPDFEHEKEEGNSESTDTLTHNDDEKEASHCSTYIIHDSKSEACETFSPDSITANDNYTYTKVKTENVTGTTPSIITKSELNDSTKNTQTKDLAYGTLMSGVPSYSNCTTELASGFEDWKMPQPELVRKSPMVDNADITPPSPTEDKKVDTTSPQLEEEPCLKKMESIDISCLQDNLIDSHNKTENVESQVILVHNVSPNFNYRNMAPSVTSTPITDLIDDSTNVEGIPMRLPENNTVISEDSSNVLNFQTFLQSAEVRPQDLSSNATNPSGNQDSEVLLEGDSKTLNMNSNRDSVAGSERTLTYLDFENSAVTKPQDVSSKDRSSQSVESGIISTDDFENFESSVRGRPQDLSSLIDASSLLLLSERKSSELAMGSLPIDYDQSSRSESQANEQSQTSPPNVTNLKESHSLVNFREPNFLINFDADDETEQPHSIIITETTMDAFKESPNRTYDSQVDINVVEVNHMYEPHTSRFQEHSDFEKLLEHKINGEVHLKEDEHVNDAVKVLSPKVETDAQPSNTFLVEVHKESPNTSRSSLKSRKINEVNCNGGSEKFATVNFLNETFEELIESNVDDADAKTDDLPSEEQAPESIKSVESQSLQTIDSPKASKSIKDELLEVGELTNGVAEENIMVTTVTQDFLQNEKKFCTLDSYLPMLSDIRFTGPATEIMSTSFTQDSPTEPTSPESAEKRDAAADILKEWDSDSDSHTSNSSSGEFIWKDGDGHETSVVPSTHFEHQRTGESRNNSNSGEQHGTGGNSAGSGGSAGSGASDASADSGSGSEGDEVEFVPSSWDCRAAPAKSSLRSLEQATPDNKKRVVFKRQKYHCVYEYPREVADIEAHSPAAYLPDLSTYSEWDPTSAEEAELGYGQLFGGPSPLDLYPLRAGIAFGADYDEDFFISSSARPFESLGIMSTTSQFFPGKHVKPSLLERDLSDDITEDFPPPPSPLPTTTLLPTRTPSLDFTTPDSGVEDITPGSTTDEDFKKKLPETELTWRPVDSGSSSESVSPSSPGGEALGGLRHTRDKLKLDLPPSPHVPSPRHNRVFNFVLDKPKRRDDRVPDLATTPLVMTDDTPVVTTSLPLQKDCEDLPVPEPTFSTFGKSPPKVEPEQKLILTDDVEPDGTEVKEESPKVVEAVKGEGTVLDSGDEDSGIESSSKATLERNKTNVS</sequence>
<feature type="region of interest" description="Disordered" evidence="2">
    <location>
        <begin position="1766"/>
        <end position="1837"/>
    </location>
</feature>
<feature type="region of interest" description="Disordered" evidence="2">
    <location>
        <begin position="2350"/>
        <end position="2374"/>
    </location>
</feature>
<dbReference type="PROSITE" id="PS50011">
    <property type="entry name" value="PROTEIN_KINASE_DOM"/>
    <property type="match status" value="1"/>
</dbReference>
<feature type="region of interest" description="Disordered" evidence="2">
    <location>
        <begin position="2643"/>
        <end position="2758"/>
    </location>
</feature>
<feature type="compositionally biased region" description="Polar residues" evidence="2">
    <location>
        <begin position="1766"/>
        <end position="1789"/>
    </location>
</feature>
<feature type="region of interest" description="Disordered" evidence="2">
    <location>
        <begin position="1853"/>
        <end position="1918"/>
    </location>
</feature>
<dbReference type="EMBL" id="LR824013">
    <property type="protein sequence ID" value="CAH0579221.1"/>
    <property type="molecule type" value="Genomic_DNA"/>
</dbReference>
<feature type="chain" id="PRO_5040182467" description="Protein kinase domain-containing protein" evidence="3">
    <location>
        <begin position="22"/>
        <end position="3139"/>
    </location>
</feature>
<keyword evidence="1" id="KW-0067">ATP-binding</keyword>
<dbReference type="GO" id="GO:0004672">
    <property type="term" value="F:protein kinase activity"/>
    <property type="evidence" value="ECO:0007669"/>
    <property type="project" value="InterPro"/>
</dbReference>
<feature type="region of interest" description="Disordered" evidence="2">
    <location>
        <begin position="1970"/>
        <end position="1994"/>
    </location>
</feature>
<feature type="region of interest" description="Disordered" evidence="2">
    <location>
        <begin position="2098"/>
        <end position="2127"/>
    </location>
</feature>
<feature type="compositionally biased region" description="Polar residues" evidence="2">
    <location>
        <begin position="2565"/>
        <end position="2575"/>
    </location>
</feature>
<evidence type="ECO:0000256" key="3">
    <source>
        <dbReference type="SAM" id="SignalP"/>
    </source>
</evidence>
<feature type="compositionally biased region" description="Basic and acidic residues" evidence="2">
    <location>
        <begin position="3130"/>
        <end position="3139"/>
    </location>
</feature>
<evidence type="ECO:0000313" key="5">
    <source>
        <dbReference type="EMBL" id="CAH0579221.1"/>
    </source>
</evidence>
<gene>
    <name evidence="5" type="ORF">CINC_LOCUS1011</name>
</gene>
<dbReference type="GO" id="GO:0005524">
    <property type="term" value="F:ATP binding"/>
    <property type="evidence" value="ECO:0007669"/>
    <property type="project" value="UniProtKB-UniRule"/>
</dbReference>
<feature type="compositionally biased region" description="Gly residues" evidence="2">
    <location>
        <begin position="2724"/>
        <end position="2738"/>
    </location>
</feature>
<feature type="region of interest" description="Disordered" evidence="2">
    <location>
        <begin position="610"/>
        <end position="630"/>
    </location>
</feature>